<dbReference type="EMBL" id="JAAZWO010000004">
    <property type="protein sequence ID" value="MBC2397049.1"/>
    <property type="molecule type" value="Genomic_DNA"/>
</dbReference>
<evidence type="ECO:0000313" key="1">
    <source>
        <dbReference type="EMBL" id="MBC2397049.1"/>
    </source>
</evidence>
<gene>
    <name evidence="1" type="ORF">HGG79_04530</name>
</gene>
<organism evidence="1 2">
    <name type="scientific">Clostridium tetanomorphum</name>
    <dbReference type="NCBI Taxonomy" id="1553"/>
    <lineage>
        <taxon>Bacteria</taxon>
        <taxon>Bacillati</taxon>
        <taxon>Bacillota</taxon>
        <taxon>Clostridia</taxon>
        <taxon>Eubacteriales</taxon>
        <taxon>Clostridiaceae</taxon>
        <taxon>Clostridium</taxon>
    </lineage>
</organism>
<evidence type="ECO:0000313" key="2">
    <source>
        <dbReference type="Proteomes" id="UP000563151"/>
    </source>
</evidence>
<sequence length="1156" mass="121217">MKQGETTVTATYKEGSLDNNAAVFVISETNLPEGIYEVTSTNFEIPANITTLYNISAPEVKSVNVKTGAKDLVLTLSEKVKATAEGSISVEVRKDDTLIDVGTPVLSEDGLTITIPSKDGSIFADAKYDVKLSGVSDMADLSIADKNTASVTKKTAADKIEITSIGVAPAANQTIAYKLTDNYGIEYTDATALASGKITSAAATLTVSGLPIEVAITGDKTATFNATGLAKDTEIEVSITYTAGDVTKTATTKLKVGDAAASASIKNITISNAQGETNPENNGFILGKLTQFDLTANLLDQYGNASTDDNIVTWSISDNSVIAFNGINAAKTVVNAAPKTQTFDVKAQGTAIVTAYLANGAKTEYKVTITLAGLKSIAATNVTGAVNFEDKEVTTGFTFTDINDQLNTLKPLAKDVTFAFKSGDKLTADDIVLTTLANEDGTFKGLKVNAKKSGTYTITMTYADKTADFTVMSEADTAVVKLADIADFTTKTGAAEVKFDVKAINKHDEVLPVQAQNLLLTWFNSTGSKVDDISSAITVKYYDVDGNEITTPASSTAAVTKVGVTFKGTEPTTYTLKAEVKDTVAMDTAKVNCSVATLKSVQIAKGIVADDKFIVNDTAKQYVDVVLKDTDDAVMMDMSGLSVIIKDANDNLGKAFATLKYKHLAQDGTATYDVTKDGAVGIVLELTPNTTDLAAGTYSVWVENADKTIKSNVVNMVIREARALDKVTIANTDIVVTLGSTANVVITPVDQYGDVIAIPKNGEAFQITLDGTPTTVALGTVTEKKDGDKLVGYTLPLIGNAKGSEQITVKVKFSETITKTIDLNAAVKAAGDVVALKFSDDADNDGVLDTKLHDTVMGDTDTYNTVALNLTGLDADGNSIIVKASDFTWDTSELPAMITFDEANSTFSVKADTIGENHTATGKVTAYQAGKAVGNITITFTDAEPTLVSLDFAEADKVKDITEVDLDLSTITLLAKDNFGGEANPVIKASTITNWKSSDTSVATYVAGSIKVTDGAKVGDTAIFTGSYQGKIVTFTVKITDKGLAQGVAYKINNNANLIGKVSATAENTTITANILENTASVDSLVSMDAILSMGLTPTSIVVNGKTCSTADAIKEALDLNGKDYTQATLGDLQVNGNTIVINSNGATLTLVVPKV</sequence>
<dbReference type="Proteomes" id="UP000563151">
    <property type="component" value="Unassembled WGS sequence"/>
</dbReference>
<proteinExistence type="predicted"/>
<keyword evidence="2" id="KW-1185">Reference proteome</keyword>
<name>A0A923E9S5_CLOTT</name>
<reference evidence="1 2" key="1">
    <citation type="submission" date="2020-04" db="EMBL/GenBank/DDBJ databases">
        <title>Genomic insights into acetone-butanol-ethanol (ABE) fermentation by sequencing solventogenic clostridia strains.</title>
        <authorList>
            <person name="Brown S."/>
        </authorList>
    </citation>
    <scope>NUCLEOTIDE SEQUENCE [LARGE SCALE GENOMIC DNA]</scope>
    <source>
        <strain evidence="1 2">DJ011</strain>
    </source>
</reference>
<accession>A0A923E9S5</accession>
<dbReference type="RefSeq" id="WP_173680505.1">
    <property type="nucleotide sequence ID" value="NZ_JAAZWO010000004.1"/>
</dbReference>
<protein>
    <submittedName>
        <fullName evidence="1">Uncharacterized protein</fullName>
    </submittedName>
</protein>
<comment type="caution">
    <text evidence="1">The sequence shown here is derived from an EMBL/GenBank/DDBJ whole genome shotgun (WGS) entry which is preliminary data.</text>
</comment>
<dbReference type="AlphaFoldDB" id="A0A923E9S5"/>